<evidence type="ECO:0000313" key="15">
    <source>
        <dbReference type="Proteomes" id="UP000069771"/>
    </source>
</evidence>
<dbReference type="InterPro" id="IPR002528">
    <property type="entry name" value="MATE_fam"/>
</dbReference>
<evidence type="ECO:0000256" key="9">
    <source>
        <dbReference type="ARBA" id="ARBA00022989"/>
    </source>
</evidence>
<evidence type="ECO:0000256" key="8">
    <source>
        <dbReference type="ARBA" id="ARBA00022692"/>
    </source>
</evidence>
<sequence length="434" mass="46231">MRKPFFRTVMTIALPVALQSLVQSSFSVVDQVMIGQLGETAITAIGFGGKFLSLALMVIAGCASAAGILTAQYEGQANRRALEQSFSQVFLISLAVSGLFFAVSTILPGTIMGWYSPDATVISLASGYLRIFAWSLPFSTVTSLYSVVLRCCGHPVSPLYASGAGILANTALNALLIFGFGWGVQGAALASLLAQILMAVMTWCLVRRNLPWFGLMPAVAGLKTVIVILLPLVVTEFLWSLGENIYSMVYGHMGTGASAAMTMTVPLQSMTMGLLSGFSQAAAILIGQRLGAQDRIGAWQDSLSLIRYSLFGSLILAGLLCLGAPFYVRLYSVDESVRQMCQQLILVFALFSIVKTQNMVLGGGVLRSGGKTAWVLAIDITGTWGMGVPVAIWAGQAGFPVAMVYALLSLEEVLRLAITAGVFASRKWMETIRV</sequence>
<feature type="transmembrane region" description="Helical" evidence="13">
    <location>
        <begin position="89"/>
        <end position="115"/>
    </location>
</feature>
<dbReference type="Pfam" id="PF01554">
    <property type="entry name" value="MatE"/>
    <property type="match status" value="2"/>
</dbReference>
<keyword evidence="6" id="KW-0050">Antiport</keyword>
<dbReference type="EMBL" id="CP011391">
    <property type="protein sequence ID" value="AMK55734.1"/>
    <property type="molecule type" value="Genomic_DNA"/>
</dbReference>
<dbReference type="GO" id="GO:0042910">
    <property type="term" value="F:xenobiotic transmembrane transporter activity"/>
    <property type="evidence" value="ECO:0007669"/>
    <property type="project" value="InterPro"/>
</dbReference>
<evidence type="ECO:0000256" key="7">
    <source>
        <dbReference type="ARBA" id="ARBA00022475"/>
    </source>
</evidence>
<dbReference type="InterPro" id="IPR050222">
    <property type="entry name" value="MATE_MdtK"/>
</dbReference>
<keyword evidence="9 13" id="KW-1133">Transmembrane helix</keyword>
<dbReference type="PANTHER" id="PTHR43298">
    <property type="entry name" value="MULTIDRUG RESISTANCE PROTEIN NORM-RELATED"/>
    <property type="match status" value="1"/>
</dbReference>
<dbReference type="KEGG" id="fro:AALO17_26000"/>
<dbReference type="OrthoDB" id="62420at2"/>
<evidence type="ECO:0000256" key="4">
    <source>
        <dbReference type="ARBA" id="ARBA00020268"/>
    </source>
</evidence>
<evidence type="ECO:0000256" key="1">
    <source>
        <dbReference type="ARBA" id="ARBA00003408"/>
    </source>
</evidence>
<comment type="similarity">
    <text evidence="3">Belongs to the multi antimicrobial extrusion (MATE) (TC 2.A.66.1) family.</text>
</comment>
<keyword evidence="11 13" id="KW-0472">Membrane</keyword>
<dbReference type="Proteomes" id="UP000069771">
    <property type="component" value="Chromosome"/>
</dbReference>
<evidence type="ECO:0000256" key="6">
    <source>
        <dbReference type="ARBA" id="ARBA00022449"/>
    </source>
</evidence>
<evidence type="ECO:0000256" key="2">
    <source>
        <dbReference type="ARBA" id="ARBA00004651"/>
    </source>
</evidence>
<dbReference type="PANTHER" id="PTHR43298:SF2">
    <property type="entry name" value="FMN_FAD EXPORTER YEEO-RELATED"/>
    <property type="match status" value="1"/>
</dbReference>
<dbReference type="PIRSF" id="PIRSF006603">
    <property type="entry name" value="DinF"/>
    <property type="match status" value="1"/>
</dbReference>
<feature type="transmembrane region" description="Helical" evidence="13">
    <location>
        <begin position="218"/>
        <end position="239"/>
    </location>
</feature>
<reference evidence="14 15" key="1">
    <citation type="journal article" date="2016" name="Gut Pathog.">
        <title>Whole genome sequencing of "Faecalibaculum rodentium" ALO17, isolated from C57BL/6J laboratory mouse feces.</title>
        <authorList>
            <person name="Lim S."/>
            <person name="Chang D.H."/>
            <person name="Ahn S."/>
            <person name="Kim B.C."/>
        </authorList>
    </citation>
    <scope>NUCLEOTIDE SEQUENCE [LARGE SCALE GENOMIC DNA]</scope>
    <source>
        <strain evidence="14 15">Alo17</strain>
    </source>
</reference>
<dbReference type="GeneID" id="78479089"/>
<feature type="transmembrane region" description="Helical" evidence="13">
    <location>
        <begin position="159"/>
        <end position="182"/>
    </location>
</feature>
<evidence type="ECO:0000256" key="12">
    <source>
        <dbReference type="ARBA" id="ARBA00031636"/>
    </source>
</evidence>
<dbReference type="GO" id="GO:0005886">
    <property type="term" value="C:plasma membrane"/>
    <property type="evidence" value="ECO:0007669"/>
    <property type="project" value="UniProtKB-SubCell"/>
</dbReference>
<feature type="transmembrane region" description="Helical" evidence="13">
    <location>
        <begin position="127"/>
        <end position="147"/>
    </location>
</feature>
<feature type="transmembrane region" description="Helical" evidence="13">
    <location>
        <begin position="188"/>
        <end position="206"/>
    </location>
</feature>
<accession>A0A140DYK7</accession>
<dbReference type="GO" id="GO:0006811">
    <property type="term" value="P:monoatomic ion transport"/>
    <property type="evidence" value="ECO:0007669"/>
    <property type="project" value="UniProtKB-KW"/>
</dbReference>
<keyword evidence="7" id="KW-1003">Cell membrane</keyword>
<evidence type="ECO:0000313" key="14">
    <source>
        <dbReference type="EMBL" id="AMK55734.1"/>
    </source>
</evidence>
<keyword evidence="5" id="KW-0813">Transport</keyword>
<dbReference type="InterPro" id="IPR048279">
    <property type="entry name" value="MdtK-like"/>
</dbReference>
<dbReference type="NCBIfam" id="TIGR00797">
    <property type="entry name" value="matE"/>
    <property type="match status" value="1"/>
</dbReference>
<feature type="transmembrane region" description="Helical" evidence="13">
    <location>
        <begin position="308"/>
        <end position="328"/>
    </location>
</feature>
<gene>
    <name evidence="14" type="ORF">AALO17_26000</name>
</gene>
<dbReference type="STRING" id="1702221.AALO17_26000"/>
<name>A0A140DYK7_9FIRM</name>
<evidence type="ECO:0000256" key="5">
    <source>
        <dbReference type="ARBA" id="ARBA00022448"/>
    </source>
</evidence>
<feature type="transmembrane region" description="Helical" evidence="13">
    <location>
        <begin position="51"/>
        <end position="69"/>
    </location>
</feature>
<organism evidence="14 15">
    <name type="scientific">Faecalibaculum rodentium</name>
    <dbReference type="NCBI Taxonomy" id="1702221"/>
    <lineage>
        <taxon>Bacteria</taxon>
        <taxon>Bacillati</taxon>
        <taxon>Bacillota</taxon>
        <taxon>Erysipelotrichia</taxon>
        <taxon>Erysipelotrichales</taxon>
        <taxon>Erysipelotrichaceae</taxon>
        <taxon>Faecalibaculum</taxon>
    </lineage>
</organism>
<comment type="function">
    <text evidence="1">Multidrug efflux pump.</text>
</comment>
<proteinExistence type="inferred from homology"/>
<evidence type="ECO:0000256" key="3">
    <source>
        <dbReference type="ARBA" id="ARBA00010199"/>
    </source>
</evidence>
<evidence type="ECO:0000256" key="13">
    <source>
        <dbReference type="SAM" id="Phobius"/>
    </source>
</evidence>
<dbReference type="RefSeq" id="WP_067559720.1">
    <property type="nucleotide sequence ID" value="NZ_CANASY010000022.1"/>
</dbReference>
<dbReference type="AlphaFoldDB" id="A0A140DYK7"/>
<evidence type="ECO:0000256" key="10">
    <source>
        <dbReference type="ARBA" id="ARBA00023065"/>
    </source>
</evidence>
<dbReference type="GO" id="GO:0015297">
    <property type="term" value="F:antiporter activity"/>
    <property type="evidence" value="ECO:0007669"/>
    <property type="project" value="UniProtKB-KW"/>
</dbReference>
<comment type="subcellular location">
    <subcellularLocation>
        <location evidence="2">Cell membrane</location>
        <topology evidence="2">Multi-pass membrane protein</topology>
    </subcellularLocation>
</comment>
<feature type="transmembrane region" description="Helical" evidence="13">
    <location>
        <begin position="340"/>
        <end position="361"/>
    </location>
</feature>
<keyword evidence="8 13" id="KW-0812">Transmembrane</keyword>
<protein>
    <recommendedName>
        <fullName evidence="4">Probable multidrug resistance protein NorM</fullName>
    </recommendedName>
    <alternativeName>
        <fullName evidence="12">Multidrug-efflux transporter</fullName>
    </alternativeName>
</protein>
<evidence type="ECO:0000256" key="11">
    <source>
        <dbReference type="ARBA" id="ARBA00023136"/>
    </source>
</evidence>
<keyword evidence="10" id="KW-0406">Ion transport</keyword>
<keyword evidence="15" id="KW-1185">Reference proteome</keyword>